<reference evidence="2 3" key="1">
    <citation type="submission" date="2019-02" db="EMBL/GenBank/DDBJ databases">
        <title>Deep-cultivation of Planctomycetes and their phenomic and genomic characterization uncovers novel biology.</title>
        <authorList>
            <person name="Wiegand S."/>
            <person name="Jogler M."/>
            <person name="Boedeker C."/>
            <person name="Pinto D."/>
            <person name="Vollmers J."/>
            <person name="Rivas-Marin E."/>
            <person name="Kohn T."/>
            <person name="Peeters S.H."/>
            <person name="Heuer A."/>
            <person name="Rast P."/>
            <person name="Oberbeckmann S."/>
            <person name="Bunk B."/>
            <person name="Jeske O."/>
            <person name="Meyerdierks A."/>
            <person name="Storesund J.E."/>
            <person name="Kallscheuer N."/>
            <person name="Luecker S."/>
            <person name="Lage O.M."/>
            <person name="Pohl T."/>
            <person name="Merkel B.J."/>
            <person name="Hornburger P."/>
            <person name="Mueller R.-W."/>
            <person name="Bruemmer F."/>
            <person name="Labrenz M."/>
            <person name="Spormann A.M."/>
            <person name="Op Den Camp H."/>
            <person name="Overmann J."/>
            <person name="Amann R."/>
            <person name="Jetten M.S.M."/>
            <person name="Mascher T."/>
            <person name="Medema M.H."/>
            <person name="Devos D.P."/>
            <person name="Kaster A.-K."/>
            <person name="Ovreas L."/>
            <person name="Rohde M."/>
            <person name="Galperin M.Y."/>
            <person name="Jogler C."/>
        </authorList>
    </citation>
    <scope>NUCLEOTIDE SEQUENCE [LARGE SCALE GENOMIC DNA]</scope>
    <source>
        <strain evidence="2 3">KOR34</strain>
    </source>
</reference>
<evidence type="ECO:0000313" key="2">
    <source>
        <dbReference type="EMBL" id="TWT36481.1"/>
    </source>
</evidence>
<dbReference type="RefSeq" id="WP_146563417.1">
    <property type="nucleotide sequence ID" value="NZ_SIHJ01000001.1"/>
</dbReference>
<feature type="signal peptide" evidence="1">
    <location>
        <begin position="1"/>
        <end position="27"/>
    </location>
</feature>
<dbReference type="Proteomes" id="UP000316714">
    <property type="component" value="Unassembled WGS sequence"/>
</dbReference>
<evidence type="ECO:0008006" key="4">
    <source>
        <dbReference type="Google" id="ProtNLM"/>
    </source>
</evidence>
<comment type="caution">
    <text evidence="2">The sequence shown here is derived from an EMBL/GenBank/DDBJ whole genome shotgun (WGS) entry which is preliminary data.</text>
</comment>
<dbReference type="EMBL" id="SIHJ01000001">
    <property type="protein sequence ID" value="TWT36481.1"/>
    <property type="molecule type" value="Genomic_DNA"/>
</dbReference>
<evidence type="ECO:0000313" key="3">
    <source>
        <dbReference type="Proteomes" id="UP000316714"/>
    </source>
</evidence>
<feature type="chain" id="PRO_5022783935" description="Carboxypeptidase regulatory-like domain-containing protein" evidence="1">
    <location>
        <begin position="28"/>
        <end position="144"/>
    </location>
</feature>
<gene>
    <name evidence="2" type="ORF">KOR34_13870</name>
</gene>
<organism evidence="2 3">
    <name type="scientific">Posidoniimonas corsicana</name>
    <dbReference type="NCBI Taxonomy" id="1938618"/>
    <lineage>
        <taxon>Bacteria</taxon>
        <taxon>Pseudomonadati</taxon>
        <taxon>Planctomycetota</taxon>
        <taxon>Planctomycetia</taxon>
        <taxon>Pirellulales</taxon>
        <taxon>Lacipirellulaceae</taxon>
        <taxon>Posidoniimonas</taxon>
    </lineage>
</organism>
<keyword evidence="1" id="KW-0732">Signal</keyword>
<dbReference type="AlphaFoldDB" id="A0A5C5VEA2"/>
<evidence type="ECO:0000256" key="1">
    <source>
        <dbReference type="SAM" id="SignalP"/>
    </source>
</evidence>
<dbReference type="OrthoDB" id="287810at2"/>
<protein>
    <recommendedName>
        <fullName evidence="4">Carboxypeptidase regulatory-like domain-containing protein</fullName>
    </recommendedName>
</protein>
<keyword evidence="3" id="KW-1185">Reference proteome</keyword>
<accession>A0A5C5VEA2</accession>
<proteinExistence type="predicted"/>
<dbReference type="PROSITE" id="PS51257">
    <property type="entry name" value="PROKAR_LIPOPROTEIN"/>
    <property type="match status" value="1"/>
</dbReference>
<sequence precursor="true">MQTTRINLAAVATLLLAAALGCGESHGLVPVSGTVTIDGQPLTTGQVMVSPPGQRQSIGPLDGQGRFELTCYKKGDGAPVGTFPVAVMAVEQVGERQLRWHAPRKYSNEQQSGLEVTIDGATDDLAIELTWQGSNHSGPFDEKF</sequence>
<name>A0A5C5VEA2_9BACT</name>